<dbReference type="GO" id="GO:0007165">
    <property type="term" value="P:signal transduction"/>
    <property type="evidence" value="ECO:0007669"/>
    <property type="project" value="InterPro"/>
</dbReference>
<proteinExistence type="predicted"/>
<dbReference type="InterPro" id="IPR000159">
    <property type="entry name" value="RA_dom"/>
</dbReference>
<dbReference type="Gene3D" id="3.10.20.90">
    <property type="entry name" value="Phosphatidylinositol 3-kinase Catalytic Subunit, Chain A, domain 1"/>
    <property type="match status" value="2"/>
</dbReference>
<dbReference type="PROSITE" id="PS50200">
    <property type="entry name" value="RA"/>
    <property type="match status" value="1"/>
</dbReference>
<keyword evidence="3" id="KW-1185">Reference proteome</keyword>
<organism evidence="3 4">
    <name type="scientific">Globodera rostochiensis</name>
    <name type="common">Golden nematode worm</name>
    <name type="synonym">Heterodera rostochiensis</name>
    <dbReference type="NCBI Taxonomy" id="31243"/>
    <lineage>
        <taxon>Eukaryota</taxon>
        <taxon>Metazoa</taxon>
        <taxon>Ecdysozoa</taxon>
        <taxon>Nematoda</taxon>
        <taxon>Chromadorea</taxon>
        <taxon>Rhabditida</taxon>
        <taxon>Tylenchina</taxon>
        <taxon>Tylenchomorpha</taxon>
        <taxon>Tylenchoidea</taxon>
        <taxon>Heteroderidae</taxon>
        <taxon>Heteroderinae</taxon>
        <taxon>Globodera</taxon>
    </lineage>
</organism>
<dbReference type="PANTHER" id="PTHR21298">
    <property type="entry name" value="GH01721P"/>
    <property type="match status" value="1"/>
</dbReference>
<evidence type="ECO:0000259" key="2">
    <source>
        <dbReference type="PROSITE" id="PS50200"/>
    </source>
</evidence>
<sequence>MSIICPPRGKWKKFVSECCDVHIVCRYESPGNELFCLLNYPFDEDGTRLQTVRNSLFERRRQRNESQMLKFQVTAVPSSSRCSPSSRSSCSSSSQRHSHFSSSCSSAVGEQCVDRSIDELEEYVVHQPPDAPPFRDDTSQDECPATSARFCRRFPSPSPSLPDMSLSPASSSISSLNSTTGRSKPVPTPPIPPKPKRMAGEWGYLRVYTGQIKTDTAYKTLRVPFSASTECVIRQLVLDKLRLSLRDLNLFHLFMEVRTRRMDGTEARSILELDRTAPPLELQKCHPVGMSRFILGMDSNAILARVYDGEINPESNYKSLLISRRTRCAEVVQMLCQMCRLETDHRHRPPPPRDICPSSKVHHQLGLEAISELRLFVDGPRGAESALIPAKCPLAGVYMALLPAQRIVLRRVIVPRNGGILLGRTDEMGRQKLRNFE</sequence>
<dbReference type="InterPro" id="IPR029071">
    <property type="entry name" value="Ubiquitin-like_domsf"/>
</dbReference>
<evidence type="ECO:0000313" key="3">
    <source>
        <dbReference type="Proteomes" id="UP000887572"/>
    </source>
</evidence>
<dbReference type="SUPFAM" id="SSF54236">
    <property type="entry name" value="Ubiquitin-like"/>
    <property type="match status" value="2"/>
</dbReference>
<evidence type="ECO:0000256" key="1">
    <source>
        <dbReference type="SAM" id="MobiDB-lite"/>
    </source>
</evidence>
<dbReference type="Pfam" id="PF00788">
    <property type="entry name" value="RA"/>
    <property type="match status" value="2"/>
</dbReference>
<dbReference type="WBParaSite" id="Gr19_v10_g8664.t1">
    <property type="protein sequence ID" value="Gr19_v10_g8664.t1"/>
    <property type="gene ID" value="Gr19_v10_g8664"/>
</dbReference>
<accession>A0A914I972</accession>
<name>A0A914I972_GLORO</name>
<dbReference type="GO" id="GO:0045742">
    <property type="term" value="P:positive regulation of epidermal growth factor receptor signaling pathway"/>
    <property type="evidence" value="ECO:0007669"/>
    <property type="project" value="TreeGrafter"/>
</dbReference>
<dbReference type="CDD" id="cd17043">
    <property type="entry name" value="RA"/>
    <property type="match status" value="1"/>
</dbReference>
<dbReference type="GO" id="GO:0045743">
    <property type="term" value="P:positive regulation of fibroblast growth factor receptor signaling pathway"/>
    <property type="evidence" value="ECO:0007669"/>
    <property type="project" value="TreeGrafter"/>
</dbReference>
<protein>
    <submittedName>
        <fullName evidence="4">Ras-associating domain-containing protein</fullName>
    </submittedName>
</protein>
<dbReference type="PANTHER" id="PTHR21298:SF2">
    <property type="entry name" value="GH01721P"/>
    <property type="match status" value="1"/>
</dbReference>
<reference evidence="4" key="1">
    <citation type="submission" date="2022-11" db="UniProtKB">
        <authorList>
            <consortium name="WormBaseParasite"/>
        </authorList>
    </citation>
    <scope>IDENTIFICATION</scope>
</reference>
<dbReference type="AlphaFoldDB" id="A0A914I972"/>
<dbReference type="Proteomes" id="UP000887572">
    <property type="component" value="Unplaced"/>
</dbReference>
<feature type="domain" description="Ras-associating" evidence="2">
    <location>
        <begin position="203"/>
        <end position="300"/>
    </location>
</feature>
<feature type="compositionally biased region" description="Low complexity" evidence="1">
    <location>
        <begin position="161"/>
        <end position="178"/>
    </location>
</feature>
<feature type="region of interest" description="Disordered" evidence="1">
    <location>
        <begin position="158"/>
        <end position="196"/>
    </location>
</feature>
<evidence type="ECO:0000313" key="4">
    <source>
        <dbReference type="WBParaSite" id="Gr19_v10_g8664.t1"/>
    </source>
</evidence>
<feature type="region of interest" description="Disordered" evidence="1">
    <location>
        <begin position="78"/>
        <end position="102"/>
    </location>
</feature>